<dbReference type="PANTHER" id="PTHR46196">
    <property type="entry name" value="TRANSCRIPTION FACTOR BHLH155-LIKE ISOFORM X1-RELATED"/>
    <property type="match status" value="1"/>
</dbReference>
<keyword evidence="3" id="KW-0804">Transcription</keyword>
<keyword evidence="8" id="KW-1185">Reference proteome</keyword>
<evidence type="ECO:0000313" key="7">
    <source>
        <dbReference type="EMBL" id="KAB1224201.1"/>
    </source>
</evidence>
<reference evidence="7 8" key="1">
    <citation type="journal article" date="2019" name="Plant Biotechnol. J.">
        <title>The red bayberry genome and genetic basis of sex determination.</title>
        <authorList>
            <person name="Jia H.M."/>
            <person name="Jia H.J."/>
            <person name="Cai Q.L."/>
            <person name="Wang Y."/>
            <person name="Zhao H.B."/>
            <person name="Yang W.F."/>
            <person name="Wang G.Y."/>
            <person name="Li Y.H."/>
            <person name="Zhan D.L."/>
            <person name="Shen Y.T."/>
            <person name="Niu Q.F."/>
            <person name="Chang L."/>
            <person name="Qiu J."/>
            <person name="Zhao L."/>
            <person name="Xie H.B."/>
            <person name="Fu W.Y."/>
            <person name="Jin J."/>
            <person name="Li X.W."/>
            <person name="Jiao Y."/>
            <person name="Zhou C.C."/>
            <person name="Tu T."/>
            <person name="Chai C.Y."/>
            <person name="Gao J.L."/>
            <person name="Fan L.J."/>
            <person name="van de Weg E."/>
            <person name="Wang J.Y."/>
            <person name="Gao Z.S."/>
        </authorList>
    </citation>
    <scope>NUCLEOTIDE SEQUENCE [LARGE SCALE GENOMIC DNA]</scope>
    <source>
        <tissue evidence="7">Leaves</tissue>
    </source>
</reference>
<evidence type="ECO:0000256" key="4">
    <source>
        <dbReference type="ARBA" id="ARBA00023242"/>
    </source>
</evidence>
<name>A0A6A1WG50_9ROSI</name>
<evidence type="ECO:0000256" key="3">
    <source>
        <dbReference type="ARBA" id="ARBA00023163"/>
    </source>
</evidence>
<dbReference type="GO" id="GO:0046983">
    <property type="term" value="F:protein dimerization activity"/>
    <property type="evidence" value="ECO:0007669"/>
    <property type="project" value="InterPro"/>
</dbReference>
<evidence type="ECO:0000256" key="5">
    <source>
        <dbReference type="SAM" id="MobiDB-lite"/>
    </source>
</evidence>
<comment type="caution">
    <text evidence="7">The sequence shown here is derived from an EMBL/GenBank/DDBJ whole genome shotgun (WGS) entry which is preliminary data.</text>
</comment>
<feature type="region of interest" description="Disordered" evidence="5">
    <location>
        <begin position="553"/>
        <end position="614"/>
    </location>
</feature>
<evidence type="ECO:0000256" key="2">
    <source>
        <dbReference type="ARBA" id="ARBA00023015"/>
    </source>
</evidence>
<accession>A0A6A1WG50</accession>
<dbReference type="GO" id="GO:0005634">
    <property type="term" value="C:nucleus"/>
    <property type="evidence" value="ECO:0007669"/>
    <property type="project" value="UniProtKB-SubCell"/>
</dbReference>
<dbReference type="InterPro" id="IPR025610">
    <property type="entry name" value="MYC/MYB_N"/>
</dbReference>
<evidence type="ECO:0000259" key="6">
    <source>
        <dbReference type="PROSITE" id="PS50888"/>
    </source>
</evidence>
<gene>
    <name evidence="7" type="ORF">CJ030_MR2G024394</name>
</gene>
<sequence length="818" mass="90793">MGVLLIGSTGPPIKRRAGLRIKQAGRAMGSTALMQLLKSFCSNSHWKYAVFWKLKHQSQTILTWEDGYCDYGKPREPVENMSDDICFEDDNEIFSSTCETNVVDGAGLGYQIGLALADMSFRQYAMGEGVVGEVAYTGNHCWVLSKYGSSSEINSRLVPEYRREYLTTAIVSTDSIQMNGYLNLQQASRNGNELIVDVMQTILLVPVAPYGVLQLGSLEWVSEDLALVAYVRDRFNILHNFAGINVPFTSNKGIQSQTSSLIMSDVLENLREPSDLTISVLEAEDLNAFRHSKPYTNKLSTLNEAVPASMVQEGIQVSRADVPRILGGANKNITGVSPNGLIDLSTSLHQSINSSQLEMLESKLFGLSCLDESRSYSQFNNYKNGVFEETSYGINPLPDVFMIPGETSAYDAGHNTESSLISFPINSELHKALGQAFQRHADENLYESSFSVEDSCSRSSITHNIDFVDAAEPASCAKGDDDADYLLEAIVASVSSCLDDTLTNRSNSARSSTTLSGQCADSFQSHCQSEASTLMNDDSDPWRHLRSSFASRDRSAFNGSVSSDNSSGKSMDKQQQEKHDGCVQRRKGTKLSSVSKRRARVGENQKPRPRDRQMIQDRLKELRQLVPNGAKFSIDGLLDQAVKHMLHLRSITEQAEKLRQLAQRKDSSQNSLDNYEGANMVAVPCMCLVNEVVLNEVGVADPNNWGSSETRNGSQNGTSWALELGEELQSCPIIVEDLEYPGHMLIEMLCNEHGLFLEIAQVIRRLEFTILKGKTDNRGSDSWAHFVVEGPKGFHRMDIFWALMHLWQCRRKPISSKF</sequence>
<feature type="domain" description="BHLH" evidence="6">
    <location>
        <begin position="599"/>
        <end position="648"/>
    </location>
</feature>
<dbReference type="Pfam" id="PF14215">
    <property type="entry name" value="bHLH-MYC_N"/>
    <property type="match status" value="1"/>
</dbReference>
<proteinExistence type="predicted"/>
<dbReference type="PROSITE" id="PS50888">
    <property type="entry name" value="BHLH"/>
    <property type="match status" value="1"/>
</dbReference>
<dbReference type="Proteomes" id="UP000516437">
    <property type="component" value="Chromosome 2"/>
</dbReference>
<keyword evidence="4" id="KW-0539">Nucleus</keyword>
<feature type="compositionally biased region" description="Basic residues" evidence="5">
    <location>
        <begin position="584"/>
        <end position="599"/>
    </location>
</feature>
<dbReference type="PANTHER" id="PTHR46196:SF3">
    <property type="entry name" value="TRANSCRIPTION FACTOR LHW-LIKE ISOFORM X1"/>
    <property type="match status" value="1"/>
</dbReference>
<dbReference type="Pfam" id="PF23176">
    <property type="entry name" value="bHLH_LHW"/>
    <property type="match status" value="1"/>
</dbReference>
<dbReference type="GO" id="GO:0003700">
    <property type="term" value="F:DNA-binding transcription factor activity"/>
    <property type="evidence" value="ECO:0007669"/>
    <property type="project" value="InterPro"/>
</dbReference>
<feature type="compositionally biased region" description="Low complexity" evidence="5">
    <location>
        <begin position="556"/>
        <end position="569"/>
    </location>
</feature>
<organism evidence="7 8">
    <name type="scientific">Morella rubra</name>
    <name type="common">Chinese bayberry</name>
    <dbReference type="NCBI Taxonomy" id="262757"/>
    <lineage>
        <taxon>Eukaryota</taxon>
        <taxon>Viridiplantae</taxon>
        <taxon>Streptophyta</taxon>
        <taxon>Embryophyta</taxon>
        <taxon>Tracheophyta</taxon>
        <taxon>Spermatophyta</taxon>
        <taxon>Magnoliopsida</taxon>
        <taxon>eudicotyledons</taxon>
        <taxon>Gunneridae</taxon>
        <taxon>Pentapetalae</taxon>
        <taxon>rosids</taxon>
        <taxon>fabids</taxon>
        <taxon>Fagales</taxon>
        <taxon>Myricaceae</taxon>
        <taxon>Morella</taxon>
    </lineage>
</organism>
<dbReference type="InterPro" id="IPR011598">
    <property type="entry name" value="bHLH_dom"/>
</dbReference>
<dbReference type="EMBL" id="RXIC02000020">
    <property type="protein sequence ID" value="KAB1224201.1"/>
    <property type="molecule type" value="Genomic_DNA"/>
</dbReference>
<evidence type="ECO:0000256" key="1">
    <source>
        <dbReference type="ARBA" id="ARBA00004123"/>
    </source>
</evidence>
<keyword evidence="2" id="KW-0805">Transcription regulation</keyword>
<feature type="compositionally biased region" description="Basic and acidic residues" evidence="5">
    <location>
        <begin position="570"/>
        <end position="583"/>
    </location>
</feature>
<dbReference type="OrthoDB" id="778365at2759"/>
<dbReference type="AlphaFoldDB" id="A0A6A1WG50"/>
<evidence type="ECO:0000313" key="8">
    <source>
        <dbReference type="Proteomes" id="UP000516437"/>
    </source>
</evidence>
<comment type="subcellular location">
    <subcellularLocation>
        <location evidence="1">Nucleus</location>
    </subcellularLocation>
</comment>
<feature type="compositionally biased region" description="Basic and acidic residues" evidence="5">
    <location>
        <begin position="600"/>
        <end position="614"/>
    </location>
</feature>
<protein>
    <recommendedName>
        <fullName evidence="6">BHLH domain-containing protein</fullName>
    </recommendedName>
</protein>
<dbReference type="InterPro" id="IPR043561">
    <property type="entry name" value="LHW-like"/>
</dbReference>